<comment type="caution">
    <text evidence="1">The sequence shown here is derived from an EMBL/GenBank/DDBJ whole genome shotgun (WGS) entry which is preliminary data.</text>
</comment>
<dbReference type="EMBL" id="MU795244">
    <property type="protein sequence ID" value="KAJ3808149.1"/>
    <property type="molecule type" value="Genomic_DNA"/>
</dbReference>
<keyword evidence="2" id="KW-1185">Reference proteome</keyword>
<gene>
    <name evidence="1" type="ORF">F5876DRAFT_79018</name>
</gene>
<evidence type="ECO:0000313" key="2">
    <source>
        <dbReference type="Proteomes" id="UP001163835"/>
    </source>
</evidence>
<evidence type="ECO:0000313" key="1">
    <source>
        <dbReference type="EMBL" id="KAJ3808149.1"/>
    </source>
</evidence>
<reference evidence="1" key="1">
    <citation type="submission" date="2022-09" db="EMBL/GenBank/DDBJ databases">
        <title>A Global Phylogenomic Analysis of the Shiitake Genus Lentinula.</title>
        <authorList>
            <consortium name="DOE Joint Genome Institute"/>
            <person name="Sierra-Patev S."/>
            <person name="Min B."/>
            <person name="Naranjo-Ortiz M."/>
            <person name="Looney B."/>
            <person name="Konkel Z."/>
            <person name="Slot J.C."/>
            <person name="Sakamoto Y."/>
            <person name="Steenwyk J.L."/>
            <person name="Rokas A."/>
            <person name="Carro J."/>
            <person name="Camarero S."/>
            <person name="Ferreira P."/>
            <person name="Molpeceres G."/>
            <person name="Ruiz-Duenas F.J."/>
            <person name="Serrano A."/>
            <person name="Henrissat B."/>
            <person name="Drula E."/>
            <person name="Hughes K.W."/>
            <person name="Mata J.L."/>
            <person name="Ishikawa N.K."/>
            <person name="Vargas-Isla R."/>
            <person name="Ushijima S."/>
            <person name="Smith C.A."/>
            <person name="Ahrendt S."/>
            <person name="Andreopoulos W."/>
            <person name="He G."/>
            <person name="Labutti K."/>
            <person name="Lipzen A."/>
            <person name="Ng V."/>
            <person name="Riley R."/>
            <person name="Sandor L."/>
            <person name="Barry K."/>
            <person name="Martinez A.T."/>
            <person name="Xiao Y."/>
            <person name="Gibbons J.G."/>
            <person name="Terashima K."/>
            <person name="Grigoriev I.V."/>
            <person name="Hibbett D.S."/>
        </authorList>
    </citation>
    <scope>NUCLEOTIDE SEQUENCE</scope>
    <source>
        <strain evidence="1">TMI1499</strain>
    </source>
</reference>
<organism evidence="1 2">
    <name type="scientific">Lentinula aff. lateritia</name>
    <dbReference type="NCBI Taxonomy" id="2804960"/>
    <lineage>
        <taxon>Eukaryota</taxon>
        <taxon>Fungi</taxon>
        <taxon>Dikarya</taxon>
        <taxon>Basidiomycota</taxon>
        <taxon>Agaricomycotina</taxon>
        <taxon>Agaricomycetes</taxon>
        <taxon>Agaricomycetidae</taxon>
        <taxon>Agaricales</taxon>
        <taxon>Marasmiineae</taxon>
        <taxon>Omphalotaceae</taxon>
        <taxon>Lentinula</taxon>
    </lineage>
</organism>
<accession>A0ACC1TTR6</accession>
<name>A0ACC1TTR6_9AGAR</name>
<sequence length="258" mass="28454">MPQRIDPAQPSQALVNHFLLQNPLITVSTVLCWSKNSSAGSSNLHLLSRESKPLHPANFTTGPANLSTMTLSSALRYKFLVMFTLLLLSITVVTAHPVTIGQFTMRVEVKYLEGTISISKTLDEHTQVETTNAALEKFCTLLVGLLDHRGGVNQVVIGNTTGTVAQDGKKQDFEITIGSFLNSRSYRGQVTWTGTKEDNNLVVSGILNHMEGNKDLVATVENGYIVKMLSYHHDAHLEARLVIRASDIFRISKEYLSD</sequence>
<proteinExistence type="predicted"/>
<protein>
    <submittedName>
        <fullName evidence="1">Uncharacterized protein</fullName>
    </submittedName>
</protein>
<dbReference type="Proteomes" id="UP001163835">
    <property type="component" value="Unassembled WGS sequence"/>
</dbReference>